<name>C0W737_9ACTO</name>
<dbReference type="HOGENOM" id="CLU_2150958_0_0_11"/>
<feature type="non-terminal residue" evidence="1">
    <location>
        <position position="1"/>
    </location>
</feature>
<sequence>RSFKTRLVRIGHEGALFGNDEHLSSFENFTENLVNRPFEGIERVFSPANSLSFPVVYPYERRATDRYNTGFVSAVFINDSCPCGVQCTWRHDPHPDAIGEILGCVSIEPVVR</sequence>
<reference evidence="1 2" key="1">
    <citation type="submission" date="2009-01" db="EMBL/GenBank/DDBJ databases">
        <authorList>
            <person name="Qin X."/>
            <person name="Bachman B."/>
            <person name="Battles P."/>
            <person name="Bell A."/>
            <person name="Bess C."/>
            <person name="Bickham C."/>
            <person name="Chaboub L."/>
            <person name="Chen D."/>
            <person name="Coyle M."/>
            <person name="Deiros D.R."/>
            <person name="Dinh H."/>
            <person name="Forbes L."/>
            <person name="Fowler G."/>
            <person name="Francisco L."/>
            <person name="Fu Q."/>
            <person name="Gubbala S."/>
            <person name="Hale W."/>
            <person name="Han Y."/>
            <person name="Hemphill L."/>
            <person name="Highlander S.K."/>
            <person name="Hirani K."/>
            <person name="Hogues M."/>
            <person name="Jackson L."/>
            <person name="Jakkamsetti A."/>
            <person name="Javaid M."/>
            <person name="Jiang H."/>
            <person name="Korchina V."/>
            <person name="Kovar C."/>
            <person name="Lara F."/>
            <person name="Lee S."/>
            <person name="Mata R."/>
            <person name="Mathew T."/>
            <person name="Moen C."/>
            <person name="Morales K."/>
            <person name="Munidasa M."/>
            <person name="Nazareth L."/>
            <person name="Ngo R."/>
            <person name="Nguyen L."/>
            <person name="Okwuonu G."/>
            <person name="Ongeri F."/>
            <person name="Patil S."/>
            <person name="Petrosino J."/>
            <person name="Pham C."/>
            <person name="Pham P."/>
            <person name="Pu L.-L."/>
            <person name="Puazo M."/>
            <person name="Raj R."/>
            <person name="Reid J."/>
            <person name="Rouhana J."/>
            <person name="Saada N."/>
            <person name="Shang Y."/>
            <person name="Simmons D."/>
            <person name="Thornton R."/>
            <person name="Warren J."/>
            <person name="Weissenberger G."/>
            <person name="Zhang J."/>
            <person name="Zhang L."/>
            <person name="Zhou C."/>
            <person name="Zhu D."/>
            <person name="Muzny D."/>
            <person name="Worley K."/>
            <person name="Gibbs R."/>
        </authorList>
    </citation>
    <scope>NUCLEOTIDE SEQUENCE [LARGE SCALE GENOMIC DNA]</scope>
    <source>
        <strain evidence="1 2">DSM 15434</strain>
    </source>
</reference>
<dbReference type="Proteomes" id="UP000004778">
    <property type="component" value="Unassembled WGS sequence"/>
</dbReference>
<dbReference type="AlphaFoldDB" id="C0W737"/>
<comment type="caution">
    <text evidence="1">The sequence shown here is derived from an EMBL/GenBank/DDBJ whole genome shotgun (WGS) entry which is preliminary data.</text>
</comment>
<proteinExistence type="predicted"/>
<organism evidence="1 2">
    <name type="scientific">Actinomyces urogenitalis DSM 15434</name>
    <dbReference type="NCBI Taxonomy" id="525246"/>
    <lineage>
        <taxon>Bacteria</taxon>
        <taxon>Bacillati</taxon>
        <taxon>Actinomycetota</taxon>
        <taxon>Actinomycetes</taxon>
        <taxon>Actinomycetales</taxon>
        <taxon>Actinomycetaceae</taxon>
        <taxon>Actinomyces</taxon>
    </lineage>
</organism>
<dbReference type="EMBL" id="ACFH01000112">
    <property type="protein sequence ID" value="EEH65459.1"/>
    <property type="molecule type" value="Genomic_DNA"/>
</dbReference>
<keyword evidence="2" id="KW-1185">Reference proteome</keyword>
<accession>C0W737</accession>
<protein>
    <submittedName>
        <fullName evidence="1">Uncharacterized protein</fullName>
    </submittedName>
</protein>
<gene>
    <name evidence="1" type="ORF">HMPREF0058_1681</name>
</gene>
<evidence type="ECO:0000313" key="2">
    <source>
        <dbReference type="Proteomes" id="UP000004778"/>
    </source>
</evidence>
<evidence type="ECO:0000313" key="1">
    <source>
        <dbReference type="EMBL" id="EEH65459.1"/>
    </source>
</evidence>